<evidence type="ECO:0000313" key="6">
    <source>
        <dbReference type="Proteomes" id="UP000265140"/>
    </source>
</evidence>
<dbReference type="GeneTree" id="ENSGT00940000160378"/>
<dbReference type="InterPro" id="IPR044156">
    <property type="entry name" value="Galectin-like"/>
</dbReference>
<dbReference type="Proteomes" id="UP000265140">
    <property type="component" value="Chromosome 1"/>
</dbReference>
<reference evidence="5" key="4">
    <citation type="submission" date="2025-09" db="UniProtKB">
        <authorList>
            <consortium name="Ensembl"/>
        </authorList>
    </citation>
    <scope>IDENTIFICATION</scope>
</reference>
<dbReference type="STRING" id="8010.ENSELUP00000022345"/>
<dbReference type="FunFam" id="2.60.120.200:FF:000124">
    <property type="entry name" value="Galectin-4"/>
    <property type="match status" value="2"/>
</dbReference>
<dbReference type="InterPro" id="IPR013320">
    <property type="entry name" value="ConA-like_dom_sf"/>
</dbReference>
<evidence type="ECO:0000259" key="4">
    <source>
        <dbReference type="PROSITE" id="PS51304"/>
    </source>
</evidence>
<gene>
    <name evidence="5" type="primary">LGALS4</name>
</gene>
<dbReference type="Ensembl" id="ENSELUT00000033261.3">
    <property type="protein sequence ID" value="ENSELUP00000022345.3"/>
    <property type="gene ID" value="ENSELUG00000021308.3"/>
</dbReference>
<dbReference type="SMART" id="SM00276">
    <property type="entry name" value="GLECT"/>
    <property type="match status" value="2"/>
</dbReference>
<keyword evidence="6" id="KW-1185">Reference proteome</keyword>
<evidence type="ECO:0000313" key="5">
    <source>
        <dbReference type="Ensembl" id="ENSELUP00000022345.3"/>
    </source>
</evidence>
<organism evidence="5 6">
    <name type="scientific">Esox lucius</name>
    <name type="common">Northern pike</name>
    <dbReference type="NCBI Taxonomy" id="8010"/>
    <lineage>
        <taxon>Eukaryota</taxon>
        <taxon>Metazoa</taxon>
        <taxon>Chordata</taxon>
        <taxon>Craniata</taxon>
        <taxon>Vertebrata</taxon>
        <taxon>Euteleostomi</taxon>
        <taxon>Actinopterygii</taxon>
        <taxon>Neopterygii</taxon>
        <taxon>Teleostei</taxon>
        <taxon>Protacanthopterygii</taxon>
        <taxon>Esociformes</taxon>
        <taxon>Esocidae</taxon>
        <taxon>Esox</taxon>
    </lineage>
</organism>
<dbReference type="Bgee" id="ENSELUG00000021308">
    <property type="expression patterns" value="Expressed in stomach and 4 other cell types or tissues"/>
</dbReference>
<dbReference type="PANTHER" id="PTHR11346:SF32">
    <property type="entry name" value="GALECTIN-4"/>
    <property type="match status" value="1"/>
</dbReference>
<dbReference type="SMART" id="SM00908">
    <property type="entry name" value="Gal-bind_lectin"/>
    <property type="match status" value="2"/>
</dbReference>
<dbReference type="SUPFAM" id="SSF49899">
    <property type="entry name" value="Concanavalin A-like lectins/glucanases"/>
    <property type="match status" value="2"/>
</dbReference>
<keyword evidence="2" id="KW-0677">Repeat</keyword>
<reference evidence="5" key="3">
    <citation type="submission" date="2025-08" db="UniProtKB">
        <authorList>
            <consortium name="Ensembl"/>
        </authorList>
    </citation>
    <scope>IDENTIFICATION</scope>
</reference>
<keyword evidence="1 3" id="KW-0430">Lectin</keyword>
<dbReference type="AlphaFoldDB" id="A0A3P8Z0R2"/>
<dbReference type="Gene3D" id="2.60.120.200">
    <property type="match status" value="2"/>
</dbReference>
<dbReference type="InParanoid" id="A0A3P8Z0R2"/>
<dbReference type="InterPro" id="IPR001079">
    <property type="entry name" value="Galectin_CRD"/>
</dbReference>
<proteinExistence type="predicted"/>
<dbReference type="Pfam" id="PF00337">
    <property type="entry name" value="Gal-bind_lectin"/>
    <property type="match status" value="2"/>
</dbReference>
<reference evidence="5" key="2">
    <citation type="submission" date="2020-02" db="EMBL/GenBank/DDBJ databases">
        <title>Esox lucius (northern pike) genome, fEsoLuc1, primary haplotype.</title>
        <authorList>
            <person name="Myers G."/>
            <person name="Karagic N."/>
            <person name="Meyer A."/>
            <person name="Pippel M."/>
            <person name="Reichard M."/>
            <person name="Winkler S."/>
            <person name="Tracey A."/>
            <person name="Sims Y."/>
            <person name="Howe K."/>
            <person name="Rhie A."/>
            <person name="Formenti G."/>
            <person name="Durbin R."/>
            <person name="Fedrigo O."/>
            <person name="Jarvis E.D."/>
        </authorList>
    </citation>
    <scope>NUCLEOTIDE SEQUENCE [LARGE SCALE GENOMIC DNA]</scope>
</reference>
<dbReference type="PANTHER" id="PTHR11346">
    <property type="entry name" value="GALECTIN"/>
    <property type="match status" value="1"/>
</dbReference>
<feature type="domain" description="Galectin" evidence="4">
    <location>
        <begin position="270"/>
        <end position="399"/>
    </location>
</feature>
<accession>A0A3P8Z0R2</accession>
<evidence type="ECO:0000256" key="1">
    <source>
        <dbReference type="ARBA" id="ARBA00022734"/>
    </source>
</evidence>
<dbReference type="PROSITE" id="PS51304">
    <property type="entry name" value="GALECTIN"/>
    <property type="match status" value="2"/>
</dbReference>
<feature type="domain" description="Galectin" evidence="4">
    <location>
        <begin position="18"/>
        <end position="149"/>
    </location>
</feature>
<evidence type="ECO:0000256" key="2">
    <source>
        <dbReference type="ARBA" id="ARBA00022737"/>
    </source>
</evidence>
<dbReference type="GO" id="GO:0030246">
    <property type="term" value="F:carbohydrate binding"/>
    <property type="evidence" value="ECO:0007669"/>
    <property type="project" value="UniProtKB-UniRule"/>
</dbReference>
<evidence type="ECO:0000256" key="3">
    <source>
        <dbReference type="RuleBase" id="RU102079"/>
    </source>
</evidence>
<reference evidence="6" key="1">
    <citation type="journal article" date="2014" name="PLoS ONE">
        <title>The genome and linkage map of the northern pike (Esox lucius): conserved synteny revealed between the salmonid sister group and the Neoteleostei.</title>
        <authorList>
            <person name="Rondeau E.B."/>
            <person name="Minkley D.R."/>
            <person name="Leong J.S."/>
            <person name="Messmer A.M."/>
            <person name="Jantzen J.R."/>
            <person name="von Schalburg K.R."/>
            <person name="Lemon C."/>
            <person name="Bird N.H."/>
            <person name="Koop B.F."/>
        </authorList>
    </citation>
    <scope>NUCLEOTIDE SEQUENCE</scope>
</reference>
<sequence length="399" mass="42689">MFVAPPGYQPIYNPCIPYIGPINGGLRSGMSIYIQGVVPHHVTRFHMSLMCAEMDGSDVGFHISPCFQGWDKVVFNHFEGGRWGSEEKTHHMPFRKGEAFEMVITVIQEGFQVKVNGKHFHMFNHRLAIERICALQIGGDISIQTINVIGGGFPAGGYPGGQMGGGYPGGMAGGMGGGMAVAMEDGMPGGMGVVMEGGMGGGYPGGMGVGIAGGYPGGPGGYPGGPGGYPCGPGGYPGGPGGYPGGPGGYPDGNMPVVIGQPIFNPTVPFSSLIPGGMSHKKTIIIRGMIPLGANRFSVNFIVGRSRDIPFHMNFRVRDGEVVSNSMLSQIWGSEEREYSFNPFQEGQFFELSIRCGTMQFKVFVNGQHLCNFFHRYQHVHHIDLLEVDGDVQISYIHF</sequence>
<dbReference type="CDD" id="cd00070">
    <property type="entry name" value="GLECT"/>
    <property type="match status" value="2"/>
</dbReference>
<name>A0A3P8Z0R2_ESOLU</name>
<dbReference type="OMA" id="NMEDTIM"/>
<protein>
    <recommendedName>
        <fullName evidence="3">Galectin</fullName>
    </recommendedName>
</protein>